<evidence type="ECO:0000313" key="2">
    <source>
        <dbReference type="EMBL" id="MBZ0156715.1"/>
    </source>
</evidence>
<dbReference type="PANTHER" id="PTHR42966">
    <property type="entry name" value="N-ACETYLNEURAMINATE SYNTHASE"/>
    <property type="match status" value="1"/>
</dbReference>
<dbReference type="GO" id="GO:0047444">
    <property type="term" value="F:N-acylneuraminate-9-phosphate synthase activity"/>
    <property type="evidence" value="ECO:0007669"/>
    <property type="project" value="TreeGrafter"/>
</dbReference>
<sequence>MDRPYIIAEAGVNHNGSLAIAKQLIDAAAEAGADAVKFQTFKAERLVSHSAPKAEYQTKTTDSLESQFEMIKKLELDKEGHKQLIEHCCYRGIQFLSTPFDSESIDLLVKVFSVPLIKLPSGEITNAPLLLKAAQTGRPIILSTGMSTLGEIESALGVLAFGFTNLSEKPSIRAFNNAYRSEIGQQALKEKVTLLHCTTEYPAPFEDVNLRAMDTMRAAFGLPVGFSDHTPGIAIAVAAAARGAVVIEKHFTIDRNLPGPDHKASLEPHELNLMVQSIRQVAASLGTGFKIPAKSEMKNMIVARKSLTAAKTIKIGEFFAEDNLTTKRPGSGIPPMHYWDLMGKVSNKDYLQDELINI</sequence>
<dbReference type="NCBIfam" id="TIGR03569">
    <property type="entry name" value="NeuB_NnaB"/>
    <property type="match status" value="1"/>
</dbReference>
<organism evidence="2 3">
    <name type="scientific">Candidatus Nitrobium versatile</name>
    <dbReference type="NCBI Taxonomy" id="2884831"/>
    <lineage>
        <taxon>Bacteria</taxon>
        <taxon>Pseudomonadati</taxon>
        <taxon>Nitrospirota</taxon>
        <taxon>Nitrospiria</taxon>
        <taxon>Nitrospirales</taxon>
        <taxon>Nitrospiraceae</taxon>
        <taxon>Candidatus Nitrobium</taxon>
    </lineage>
</organism>
<dbReference type="AlphaFoldDB" id="A0A953JDT9"/>
<dbReference type="PANTHER" id="PTHR42966:SF1">
    <property type="entry name" value="SIALIC ACID SYNTHASE"/>
    <property type="match status" value="1"/>
</dbReference>
<gene>
    <name evidence="2" type="primary">neuB</name>
    <name evidence="2" type="ORF">K8I29_10975</name>
</gene>
<dbReference type="Proteomes" id="UP000705867">
    <property type="component" value="Unassembled WGS sequence"/>
</dbReference>
<proteinExistence type="predicted"/>
<evidence type="ECO:0000313" key="3">
    <source>
        <dbReference type="Proteomes" id="UP000705867"/>
    </source>
</evidence>
<name>A0A953JDT9_9BACT</name>
<dbReference type="InterPro" id="IPR036732">
    <property type="entry name" value="AFP_Neu5c_C_sf"/>
</dbReference>
<feature type="domain" description="AFP-like" evidence="1">
    <location>
        <begin position="306"/>
        <end position="358"/>
    </location>
</feature>
<dbReference type="Gene3D" id="3.90.1210.10">
    <property type="entry name" value="Antifreeze-like/N-acetylneuraminic acid synthase C-terminal domain"/>
    <property type="match status" value="1"/>
</dbReference>
<dbReference type="GO" id="GO:0050462">
    <property type="term" value="F:N-acetylneuraminate synthase activity"/>
    <property type="evidence" value="ECO:0007669"/>
    <property type="project" value="UniProtKB-EC"/>
</dbReference>
<dbReference type="Pfam" id="PF08666">
    <property type="entry name" value="SAF"/>
    <property type="match status" value="1"/>
</dbReference>
<dbReference type="Gene3D" id="3.20.20.70">
    <property type="entry name" value="Aldolase class I"/>
    <property type="match status" value="1"/>
</dbReference>
<reference evidence="2" key="1">
    <citation type="journal article" date="2021" name="bioRxiv">
        <title>Unraveling nitrogen, sulfur and carbon metabolic pathways and microbial community transcriptional responses to substrate deprivation and toxicity stresses in a bioreactor mimicking anoxic brackish coastal sediment conditions.</title>
        <authorList>
            <person name="Martins P.D."/>
            <person name="Echeveste M.J."/>
            <person name="Arshad A."/>
            <person name="Kurth J."/>
            <person name="Ouboter H."/>
            <person name="Jetten M.S.M."/>
            <person name="Welte C.U."/>
        </authorList>
    </citation>
    <scope>NUCLEOTIDE SEQUENCE</scope>
    <source>
        <strain evidence="2">MAG_39</strain>
    </source>
</reference>
<evidence type="ECO:0000259" key="1">
    <source>
        <dbReference type="PROSITE" id="PS50844"/>
    </source>
</evidence>
<dbReference type="InterPro" id="IPR013974">
    <property type="entry name" value="SAF"/>
</dbReference>
<dbReference type="InterPro" id="IPR020007">
    <property type="entry name" value="NeuB/NeuA"/>
</dbReference>
<dbReference type="InterPro" id="IPR013785">
    <property type="entry name" value="Aldolase_TIM"/>
</dbReference>
<dbReference type="CDD" id="cd11615">
    <property type="entry name" value="SAF_NeuB_like"/>
    <property type="match status" value="1"/>
</dbReference>
<accession>A0A953JDT9</accession>
<reference evidence="2" key="2">
    <citation type="submission" date="2021-08" db="EMBL/GenBank/DDBJ databases">
        <authorList>
            <person name="Dalcin Martins P."/>
        </authorList>
    </citation>
    <scope>NUCLEOTIDE SEQUENCE</scope>
    <source>
        <strain evidence="2">MAG_39</strain>
    </source>
</reference>
<dbReference type="EC" id="2.5.1.56" evidence="2"/>
<dbReference type="InterPro" id="IPR006190">
    <property type="entry name" value="SAF_AFP_Neu5Ac"/>
</dbReference>
<dbReference type="PROSITE" id="PS50844">
    <property type="entry name" value="AFP_LIKE"/>
    <property type="match status" value="1"/>
</dbReference>
<dbReference type="GO" id="GO:0016051">
    <property type="term" value="P:carbohydrate biosynthetic process"/>
    <property type="evidence" value="ECO:0007669"/>
    <property type="project" value="InterPro"/>
</dbReference>
<dbReference type="SUPFAM" id="SSF51269">
    <property type="entry name" value="AFP III-like domain"/>
    <property type="match status" value="1"/>
</dbReference>
<dbReference type="InterPro" id="IPR013132">
    <property type="entry name" value="PseI/NeuA/B-like_N"/>
</dbReference>
<dbReference type="EMBL" id="JAIOIV010000085">
    <property type="protein sequence ID" value="MBZ0156715.1"/>
    <property type="molecule type" value="Genomic_DNA"/>
</dbReference>
<comment type="caution">
    <text evidence="2">The sequence shown here is derived from an EMBL/GenBank/DDBJ whole genome shotgun (WGS) entry which is preliminary data.</text>
</comment>
<dbReference type="Pfam" id="PF03102">
    <property type="entry name" value="NeuB"/>
    <property type="match status" value="1"/>
</dbReference>
<dbReference type="InterPro" id="IPR051690">
    <property type="entry name" value="PseI-like"/>
</dbReference>
<keyword evidence="2" id="KW-0808">Transferase</keyword>
<dbReference type="InterPro" id="IPR057736">
    <property type="entry name" value="SAF_PseI/NeuA/NeuB"/>
</dbReference>
<protein>
    <submittedName>
        <fullName evidence="2">N-acetylneuraminate synthase</fullName>
        <ecNumber evidence="2">2.5.1.56</ecNumber>
    </submittedName>
</protein>
<dbReference type="SUPFAM" id="SSF51569">
    <property type="entry name" value="Aldolase"/>
    <property type="match status" value="1"/>
</dbReference>